<proteinExistence type="inferred from homology"/>
<evidence type="ECO:0000256" key="3">
    <source>
        <dbReference type="ARBA" id="ARBA00022898"/>
    </source>
</evidence>
<dbReference type="PROSITE" id="PS00879">
    <property type="entry name" value="ODR_DC_2_2"/>
    <property type="match status" value="1"/>
</dbReference>
<dbReference type="InterPro" id="IPR002433">
    <property type="entry name" value="Orn_de-COase"/>
</dbReference>
<evidence type="ECO:0000256" key="4">
    <source>
        <dbReference type="ARBA" id="ARBA00023239"/>
    </source>
</evidence>
<dbReference type="GO" id="GO:0033387">
    <property type="term" value="P:putrescine biosynthetic process from arginine, via ornithine"/>
    <property type="evidence" value="ECO:0007669"/>
    <property type="project" value="TreeGrafter"/>
</dbReference>
<keyword evidence="3" id="KW-0663">Pyridoxal phosphate</keyword>
<dbReference type="PANTHER" id="PTHR11482:SF6">
    <property type="entry name" value="ORNITHINE DECARBOXYLASE 1-RELATED"/>
    <property type="match status" value="1"/>
</dbReference>
<feature type="domain" description="Orn/DAP/Arg decarboxylase 2 N-terminal" evidence="5">
    <location>
        <begin position="1"/>
        <end position="88"/>
    </location>
</feature>
<dbReference type="FunFam" id="2.40.37.10:FF:000004">
    <property type="entry name" value="Ornithine decarboxylase"/>
    <property type="match status" value="1"/>
</dbReference>
<organism evidence="6">
    <name type="scientific">freshwater metagenome</name>
    <dbReference type="NCBI Taxonomy" id="449393"/>
    <lineage>
        <taxon>unclassified sequences</taxon>
        <taxon>metagenomes</taxon>
        <taxon>ecological metagenomes</taxon>
    </lineage>
</organism>
<dbReference type="EMBL" id="CAFBLR010000168">
    <property type="protein sequence ID" value="CAB4882385.1"/>
    <property type="molecule type" value="Genomic_DNA"/>
</dbReference>
<dbReference type="Pfam" id="PF02784">
    <property type="entry name" value="Orn_Arg_deC_N"/>
    <property type="match status" value="1"/>
</dbReference>
<accession>A0A6J7EMC8</accession>
<keyword evidence="4" id="KW-0456">Lyase</keyword>
<gene>
    <name evidence="6" type="ORF">UFOPK3417_01495</name>
</gene>
<dbReference type="SUPFAM" id="SSF50621">
    <property type="entry name" value="Alanine racemase C-terminal domain-like"/>
    <property type="match status" value="1"/>
</dbReference>
<evidence type="ECO:0000256" key="1">
    <source>
        <dbReference type="ARBA" id="ARBA00001933"/>
    </source>
</evidence>
<dbReference type="GO" id="GO:0005737">
    <property type="term" value="C:cytoplasm"/>
    <property type="evidence" value="ECO:0007669"/>
    <property type="project" value="TreeGrafter"/>
</dbReference>
<name>A0A6J7EMC8_9ZZZZ</name>
<dbReference type="SUPFAM" id="SSF51419">
    <property type="entry name" value="PLP-binding barrel"/>
    <property type="match status" value="1"/>
</dbReference>
<dbReference type="PANTHER" id="PTHR11482">
    <property type="entry name" value="ARGININE/DIAMINOPIMELATE/ORNITHINE DECARBOXYLASE"/>
    <property type="match status" value="1"/>
</dbReference>
<dbReference type="Gene3D" id="3.20.20.10">
    <property type="entry name" value="Alanine racemase"/>
    <property type="match status" value="1"/>
</dbReference>
<evidence type="ECO:0000256" key="2">
    <source>
        <dbReference type="ARBA" id="ARBA00008872"/>
    </source>
</evidence>
<dbReference type="AlphaFoldDB" id="A0A6J7EMC8"/>
<sequence>MSFHVGSQQRDLDAWDNTLERVAWVFEQARAQGGNPTFLNLGGGYPGTYREAAPAIAAYGSAVSEALTKWFPSGLDEIMVEPGRYMVADAGMMRTEVVLVSRRSPEDFERWVYLDCGKFHGLAETMDEAIRYRIRTAYDGQDLPTGAVALAGPTCDSADVLYEKNAYELPLALREGDFIDILSTGAYTTTYSSVGFNGFPPLRDYYV</sequence>
<comment type="cofactor">
    <cofactor evidence="1">
        <name>pyridoxal 5'-phosphate</name>
        <dbReference type="ChEBI" id="CHEBI:597326"/>
    </cofactor>
</comment>
<dbReference type="InterPro" id="IPR009006">
    <property type="entry name" value="Ala_racemase/Decarboxylase_C"/>
</dbReference>
<dbReference type="InterPro" id="IPR022657">
    <property type="entry name" value="De-COase2_CS"/>
</dbReference>
<dbReference type="InterPro" id="IPR029066">
    <property type="entry name" value="PLP-binding_barrel"/>
</dbReference>
<dbReference type="Gene3D" id="2.40.37.10">
    <property type="entry name" value="Lyase, Ornithine Decarboxylase, Chain A, domain 1"/>
    <property type="match status" value="1"/>
</dbReference>
<evidence type="ECO:0000313" key="6">
    <source>
        <dbReference type="EMBL" id="CAB4882385.1"/>
    </source>
</evidence>
<dbReference type="InterPro" id="IPR022644">
    <property type="entry name" value="De-COase2_N"/>
</dbReference>
<evidence type="ECO:0000259" key="5">
    <source>
        <dbReference type="Pfam" id="PF02784"/>
    </source>
</evidence>
<protein>
    <submittedName>
        <fullName evidence="6">Unannotated protein</fullName>
    </submittedName>
</protein>
<comment type="similarity">
    <text evidence="2">Belongs to the Orn/Lys/Arg decarboxylase class-II family.</text>
</comment>
<reference evidence="6" key="1">
    <citation type="submission" date="2020-05" db="EMBL/GenBank/DDBJ databases">
        <authorList>
            <person name="Chiriac C."/>
            <person name="Salcher M."/>
            <person name="Ghai R."/>
            <person name="Kavagutti S V."/>
        </authorList>
    </citation>
    <scope>NUCLEOTIDE SEQUENCE</scope>
</reference>
<dbReference type="GO" id="GO:0004586">
    <property type="term" value="F:ornithine decarboxylase activity"/>
    <property type="evidence" value="ECO:0007669"/>
    <property type="project" value="TreeGrafter"/>
</dbReference>